<sequence>MDGDGFGYIAFGSDELYARGALFSALRLLHYCPGARITVLTDRPSIFDGYPIEAIELTAQRQTEMSFGNRYRFGIKAAGIIDLLQRCERLFFMDADMYPTGDISRCFNRISALSSIMWRCEGRPKAPYRSLEGEGLSIGGRILIGDETMWASGVLGVHHHNIPALERAYAASEKVSEIVHLHTPEQFCTGVALSQDGRTISRHWLPIRNYSTRGKKLHARRRIGAFFDLNGKLSVERQVKQAASCRVWRAPLDLLLQRDIWHF</sequence>
<dbReference type="InterPro" id="IPR029044">
    <property type="entry name" value="Nucleotide-diphossugar_trans"/>
</dbReference>
<dbReference type="STRING" id="754035.Mesau_00611"/>
<keyword evidence="2" id="KW-1185">Reference proteome</keyword>
<reference evidence="2" key="1">
    <citation type="submission" date="2012-02" db="EMBL/GenBank/DDBJ databases">
        <title>Complete sequence of Mesorhizobium australicum WSM2073.</title>
        <authorList>
            <person name="Lucas S."/>
            <person name="Han J."/>
            <person name="Lapidus A."/>
            <person name="Cheng J.-F."/>
            <person name="Goodwin L."/>
            <person name="Pitluck S."/>
            <person name="Peters L."/>
            <person name="Gu W."/>
            <person name="Detter J.C."/>
            <person name="Han C."/>
            <person name="Tapia R."/>
            <person name="Land M."/>
            <person name="Hauser L."/>
            <person name="Kyrpides N."/>
            <person name="Ivanova N."/>
            <person name="Pagani I."/>
            <person name="Reeve W.G."/>
            <person name="Howieson J.G."/>
            <person name="Tiwari R.P."/>
            <person name="O'Hara G.W."/>
            <person name="Atkins C.A."/>
            <person name="Ronson C.W."/>
            <person name="Nandasena K.G."/>
            <person name="Woyke T."/>
        </authorList>
    </citation>
    <scope>NUCLEOTIDE SEQUENCE [LARGE SCALE GENOMIC DNA]</scope>
    <source>
        <strain evidence="2">LMG 24608 / HAMBI 3006 / WSM2073</strain>
    </source>
</reference>
<organism evidence="1 2">
    <name type="scientific">Mesorhizobium australicum (strain HAMBI 3006 / LMG 24608 / WSM2073)</name>
    <dbReference type="NCBI Taxonomy" id="754035"/>
    <lineage>
        <taxon>Bacteria</taxon>
        <taxon>Pseudomonadati</taxon>
        <taxon>Pseudomonadota</taxon>
        <taxon>Alphaproteobacteria</taxon>
        <taxon>Hyphomicrobiales</taxon>
        <taxon>Phyllobacteriaceae</taxon>
        <taxon>Mesorhizobium</taxon>
    </lineage>
</organism>
<evidence type="ECO:0008006" key="3">
    <source>
        <dbReference type="Google" id="ProtNLM"/>
    </source>
</evidence>
<dbReference type="Proteomes" id="UP000010998">
    <property type="component" value="Chromosome"/>
</dbReference>
<evidence type="ECO:0000313" key="1">
    <source>
        <dbReference type="EMBL" id="AGB43099.1"/>
    </source>
</evidence>
<name>L0KFD9_MESAW</name>
<dbReference type="KEGG" id="mam:Mesau_00611"/>
<dbReference type="HOGENOM" id="CLU_982920_0_0_5"/>
<dbReference type="OrthoDB" id="6296156at2"/>
<dbReference type="AlphaFoldDB" id="L0KFD9"/>
<protein>
    <recommendedName>
        <fullName evidence="3">Glycosyl transferase family 8</fullName>
    </recommendedName>
</protein>
<accession>L0KFD9</accession>
<gene>
    <name evidence="1" type="ordered locus">Mesau_00611</name>
</gene>
<dbReference type="SUPFAM" id="SSF53448">
    <property type="entry name" value="Nucleotide-diphospho-sugar transferases"/>
    <property type="match status" value="1"/>
</dbReference>
<dbReference type="eggNOG" id="ENOG5033YER">
    <property type="taxonomic scope" value="Bacteria"/>
</dbReference>
<evidence type="ECO:0000313" key="2">
    <source>
        <dbReference type="Proteomes" id="UP000010998"/>
    </source>
</evidence>
<proteinExistence type="predicted"/>
<dbReference type="EMBL" id="CP003358">
    <property type="protein sequence ID" value="AGB43099.1"/>
    <property type="molecule type" value="Genomic_DNA"/>
</dbReference>